<evidence type="ECO:0000256" key="1">
    <source>
        <dbReference type="ARBA" id="ARBA00004141"/>
    </source>
</evidence>
<protein>
    <recommendedName>
        <fullName evidence="9">DUF106 domain-containing protein</fullName>
    </recommendedName>
</protein>
<dbReference type="OrthoDB" id="84619at2157"/>
<dbReference type="GeneID" id="27140402"/>
<organism evidence="7 8">
    <name type="scientific">Thermococcus peptonophilus</name>
    <dbReference type="NCBI Taxonomy" id="53952"/>
    <lineage>
        <taxon>Archaea</taxon>
        <taxon>Methanobacteriati</taxon>
        <taxon>Methanobacteriota</taxon>
        <taxon>Thermococci</taxon>
        <taxon>Thermococcales</taxon>
        <taxon>Thermococcaceae</taxon>
        <taxon>Thermococcus</taxon>
    </lineage>
</organism>
<feature type="transmembrane region" description="Helical" evidence="6">
    <location>
        <begin position="98"/>
        <end position="115"/>
    </location>
</feature>
<feature type="transmembrane region" description="Helical" evidence="6">
    <location>
        <begin position="20"/>
        <end position="44"/>
    </location>
</feature>
<evidence type="ECO:0000256" key="4">
    <source>
        <dbReference type="ARBA" id="ARBA00023136"/>
    </source>
</evidence>
<dbReference type="RefSeq" id="WP_062389994.1">
    <property type="nucleotide sequence ID" value="NZ_CP014750.1"/>
</dbReference>
<accession>A0A142CW92</accession>
<dbReference type="InterPro" id="IPR038978">
    <property type="entry name" value="MJ0935"/>
</dbReference>
<keyword evidence="5" id="KW-0175">Coiled coil</keyword>
<evidence type="ECO:0000256" key="5">
    <source>
        <dbReference type="SAM" id="Coils"/>
    </source>
</evidence>
<dbReference type="PANTHER" id="PTHR42198">
    <property type="entry name" value="INTEGRAL MEMBRANE PROTEIN"/>
    <property type="match status" value="1"/>
</dbReference>
<keyword evidence="2 6" id="KW-0812">Transmembrane</keyword>
<evidence type="ECO:0000313" key="7">
    <source>
        <dbReference type="EMBL" id="AMQ19044.1"/>
    </source>
</evidence>
<evidence type="ECO:0000313" key="8">
    <source>
        <dbReference type="Proteomes" id="UP000073604"/>
    </source>
</evidence>
<feature type="transmembrane region" description="Helical" evidence="6">
    <location>
        <begin position="153"/>
        <end position="171"/>
    </location>
</feature>
<evidence type="ECO:0000256" key="2">
    <source>
        <dbReference type="ARBA" id="ARBA00022692"/>
    </source>
</evidence>
<dbReference type="KEGG" id="tpep:A0127_07600"/>
<dbReference type="GO" id="GO:0016020">
    <property type="term" value="C:membrane"/>
    <property type="evidence" value="ECO:0007669"/>
    <property type="project" value="UniProtKB-SubCell"/>
</dbReference>
<keyword evidence="3 6" id="KW-1133">Transmembrane helix</keyword>
<dbReference type="PANTHER" id="PTHR42198:SF1">
    <property type="entry name" value="INTEGRAL MEMBRANE PROTEIN"/>
    <property type="match status" value="1"/>
</dbReference>
<dbReference type="InterPro" id="IPR002809">
    <property type="entry name" value="EMC3/TMCO1"/>
</dbReference>
<name>A0A142CW92_9EURY</name>
<dbReference type="Proteomes" id="UP000073604">
    <property type="component" value="Chromosome"/>
</dbReference>
<comment type="subcellular location">
    <subcellularLocation>
        <location evidence="1">Membrane</location>
        <topology evidence="1">Multi-pass membrane protein</topology>
    </subcellularLocation>
</comment>
<dbReference type="Pfam" id="PF01956">
    <property type="entry name" value="EMC3_TMCO1"/>
    <property type="match status" value="1"/>
</dbReference>
<dbReference type="EMBL" id="CP014750">
    <property type="protein sequence ID" value="AMQ19044.1"/>
    <property type="molecule type" value="Genomic_DNA"/>
</dbReference>
<evidence type="ECO:0000256" key="6">
    <source>
        <dbReference type="SAM" id="Phobius"/>
    </source>
</evidence>
<gene>
    <name evidence="7" type="ORF">A0127_07600</name>
</gene>
<keyword evidence="4 6" id="KW-0472">Membrane</keyword>
<feature type="coiled-coil region" evidence="5">
    <location>
        <begin position="50"/>
        <end position="77"/>
    </location>
</feature>
<proteinExistence type="predicted"/>
<evidence type="ECO:0000256" key="3">
    <source>
        <dbReference type="ARBA" id="ARBA00022989"/>
    </source>
</evidence>
<dbReference type="STRING" id="53952.A0127_07600"/>
<reference evidence="8" key="1">
    <citation type="submission" date="2016-03" db="EMBL/GenBank/DDBJ databases">
        <authorList>
            <person name="Oger P.M."/>
        </authorList>
    </citation>
    <scope>NUCLEOTIDE SEQUENCE [LARGE SCALE GENOMIC DNA]</scope>
    <source>
        <strain evidence="8">OG-1</strain>
    </source>
</reference>
<dbReference type="SMART" id="SM01415">
    <property type="entry name" value="DUF106"/>
    <property type="match status" value="1"/>
</dbReference>
<evidence type="ECO:0008006" key="9">
    <source>
        <dbReference type="Google" id="ProtNLM"/>
    </source>
</evidence>
<sequence length="174" mass="20776">MLEGIYAFLDSLFGPFITGYHPMWVITVAGAIIGGTYTLIYYFFTDIEKQRHMQKLAKELQKEMREAQKSGDEKRIKKVQKKQMELMKMQSELMQQQMVPMLLTLPIFWIFFGWLRRWYVEVGIVKAPFNFFLFDWFHKWQHSALPPDQLGYVGWYFLTSYAVGMILRKFLNMG</sequence>
<keyword evidence="8" id="KW-1185">Reference proteome</keyword>
<dbReference type="AlphaFoldDB" id="A0A142CW92"/>